<gene>
    <name evidence="2" type="ORF">H1011_00140</name>
</gene>
<accession>A0A832UXS2</accession>
<comment type="caution">
    <text evidence="2">The sequence shown here is derived from an EMBL/GenBank/DDBJ whole genome shotgun (WGS) entry which is preliminary data.</text>
</comment>
<dbReference type="Pfam" id="PF01037">
    <property type="entry name" value="AsnC_trans_reg"/>
    <property type="match status" value="1"/>
</dbReference>
<reference evidence="2 3" key="1">
    <citation type="journal article" name="Nat. Commun.">
        <title>Undinarchaeota illuminate DPANN phylogeny and the impact of gene transfer on archaeal evolution.</title>
        <authorList>
            <person name="Dombrowski N."/>
            <person name="Williams T.A."/>
            <person name="Sun J."/>
            <person name="Woodcroft B.J."/>
            <person name="Lee J.H."/>
            <person name="Minh B.Q."/>
            <person name="Rinke C."/>
            <person name="Spang A."/>
        </authorList>
    </citation>
    <scope>NUCLEOTIDE SEQUENCE [LARGE SCALE GENOMIC DNA]</scope>
    <source>
        <strain evidence="2">MAG_bin17</strain>
    </source>
</reference>
<feature type="domain" description="Transcription regulator AsnC/Lrp ligand binding" evidence="1">
    <location>
        <begin position="15"/>
        <end position="74"/>
    </location>
</feature>
<evidence type="ECO:0000313" key="2">
    <source>
        <dbReference type="EMBL" id="HIJ99223.1"/>
    </source>
</evidence>
<dbReference type="Gene3D" id="3.30.70.920">
    <property type="match status" value="1"/>
</dbReference>
<dbReference type="InterPro" id="IPR011008">
    <property type="entry name" value="Dimeric_a/b-barrel"/>
</dbReference>
<sequence>MVNAFILIMSKTGTERSVIRELSKLEEVVDVSVVYGDYDIIAKIQAETLEDLNSVILDKIRALDEVSNTSTLIAV</sequence>
<dbReference type="InterPro" id="IPR019887">
    <property type="entry name" value="Tscrpt_reg_AsnC/Lrp_C"/>
</dbReference>
<dbReference type="EMBL" id="DVAD01000001">
    <property type="protein sequence ID" value="HIJ99223.1"/>
    <property type="molecule type" value="Genomic_DNA"/>
</dbReference>
<dbReference type="AlphaFoldDB" id="A0A832UXS2"/>
<name>A0A832UXS2_9ARCH</name>
<evidence type="ECO:0000259" key="1">
    <source>
        <dbReference type="Pfam" id="PF01037"/>
    </source>
</evidence>
<dbReference type="SUPFAM" id="SSF54909">
    <property type="entry name" value="Dimeric alpha+beta barrel"/>
    <property type="match status" value="1"/>
</dbReference>
<protein>
    <submittedName>
        <fullName evidence="2">Lrp/AsnC ligand binding domain-containing protein</fullName>
    </submittedName>
</protein>
<proteinExistence type="predicted"/>
<organism evidence="2 3">
    <name type="scientific">Candidatus Undinarchaeum marinum</name>
    <dbReference type="NCBI Taxonomy" id="2756141"/>
    <lineage>
        <taxon>Archaea</taxon>
        <taxon>Candidatus Undinarchaeota</taxon>
        <taxon>Candidatus Undinarchaeia</taxon>
        <taxon>Candidatus Undinarchaeales</taxon>
        <taxon>Candidatus Undinarchaeaceae</taxon>
        <taxon>Candidatus Undinarchaeum</taxon>
    </lineage>
</organism>
<dbReference type="Proteomes" id="UP000604391">
    <property type="component" value="Unassembled WGS sequence"/>
</dbReference>
<evidence type="ECO:0000313" key="3">
    <source>
        <dbReference type="Proteomes" id="UP000604391"/>
    </source>
</evidence>
<keyword evidence="3" id="KW-1185">Reference proteome</keyword>